<keyword evidence="6" id="KW-0406">Ion transport</keyword>
<feature type="domain" description="Cation efflux protein cytoplasmic" evidence="10">
    <location>
        <begin position="228"/>
        <end position="297"/>
    </location>
</feature>
<comment type="similarity">
    <text evidence="2">Belongs to the cation diffusion facilitator (CDF) transporter (TC 2.A.4) family. SLC30A subfamily.</text>
</comment>
<feature type="transmembrane region" description="Helical" evidence="8">
    <location>
        <begin position="27"/>
        <end position="47"/>
    </location>
</feature>
<keyword evidence="3" id="KW-0813">Transport</keyword>
<keyword evidence="4 8" id="KW-0812">Transmembrane</keyword>
<feature type="transmembrane region" description="Helical" evidence="8">
    <location>
        <begin position="53"/>
        <end position="74"/>
    </location>
</feature>
<evidence type="ECO:0000256" key="3">
    <source>
        <dbReference type="ARBA" id="ARBA00022448"/>
    </source>
</evidence>
<name>A0A2X3L279_9BACT</name>
<evidence type="ECO:0000256" key="2">
    <source>
        <dbReference type="ARBA" id="ARBA00008873"/>
    </source>
</evidence>
<evidence type="ECO:0000256" key="8">
    <source>
        <dbReference type="SAM" id="Phobius"/>
    </source>
</evidence>
<keyword evidence="5 8" id="KW-1133">Transmembrane helix</keyword>
<protein>
    <recommendedName>
        <fullName evidence="13">Cation transporter</fullName>
    </recommendedName>
</protein>
<feature type="transmembrane region" description="Helical" evidence="8">
    <location>
        <begin position="94"/>
        <end position="113"/>
    </location>
</feature>
<feature type="transmembrane region" description="Helical" evidence="8">
    <location>
        <begin position="125"/>
        <end position="149"/>
    </location>
</feature>
<dbReference type="EMBL" id="LS483254">
    <property type="protein sequence ID" value="SQD93249.1"/>
    <property type="molecule type" value="Genomic_DNA"/>
</dbReference>
<evidence type="ECO:0000313" key="11">
    <source>
        <dbReference type="EMBL" id="SQD93249.1"/>
    </source>
</evidence>
<sequence length="317" mass="32673">MDGLARAASGRDHAQAMATRSHSEGRLLLAAGITALVCVAEVVGGLLTRSLALLSDAAHVFLDAFALALSYAALKAARRPPTDRHTYGYHRVQVLAALVNGATLAAVAVGIFWEAIGRIRNPSPILAGPMLAVAGAGLVVNISVAGVLHRHDRHDLNVHSAFLHVVGDALGSVGVIGAGVVILATGWTIADPLVSLAIAVLILVGAVRVVRRAGHILVEGTPEGMRASSVLKAMSGVPGVAEVHDLHVWTVSPGYVALSAHVVIADQALSRAGAVMADLKRVLADEFGISHTTIQFECANCQGTSACLGPRGTRMGR</sequence>
<evidence type="ECO:0000256" key="7">
    <source>
        <dbReference type="ARBA" id="ARBA00023136"/>
    </source>
</evidence>
<evidence type="ECO:0000313" key="12">
    <source>
        <dbReference type="Proteomes" id="UP000249818"/>
    </source>
</evidence>
<reference evidence="12" key="1">
    <citation type="submission" date="2018-05" db="EMBL/GenBank/DDBJ databases">
        <authorList>
            <person name="Hao L."/>
        </authorList>
    </citation>
    <scope>NUCLEOTIDE SEQUENCE [LARGE SCALE GENOMIC DNA]</scope>
</reference>
<keyword evidence="7 8" id="KW-0472">Membrane</keyword>
<dbReference type="Pfam" id="PF16916">
    <property type="entry name" value="ZT_dimer"/>
    <property type="match status" value="1"/>
</dbReference>
<feature type="transmembrane region" description="Helical" evidence="8">
    <location>
        <begin position="193"/>
        <end position="210"/>
    </location>
</feature>
<evidence type="ECO:0000256" key="4">
    <source>
        <dbReference type="ARBA" id="ARBA00022692"/>
    </source>
</evidence>
<dbReference type="AlphaFoldDB" id="A0A2X3L279"/>
<gene>
    <name evidence="11" type="ORF">BARAN1_1227</name>
</gene>
<dbReference type="NCBIfam" id="TIGR01297">
    <property type="entry name" value="CDF"/>
    <property type="match status" value="1"/>
</dbReference>
<dbReference type="InterPro" id="IPR050681">
    <property type="entry name" value="CDF/SLC30A"/>
</dbReference>
<evidence type="ECO:0000256" key="6">
    <source>
        <dbReference type="ARBA" id="ARBA00023065"/>
    </source>
</evidence>
<feature type="domain" description="Cation efflux protein transmembrane" evidence="9">
    <location>
        <begin position="27"/>
        <end position="218"/>
    </location>
</feature>
<dbReference type="InterPro" id="IPR027469">
    <property type="entry name" value="Cation_efflux_TMD_sf"/>
</dbReference>
<keyword evidence="12" id="KW-1185">Reference proteome</keyword>
<dbReference type="Proteomes" id="UP000249818">
    <property type="component" value="Chromosome BARAN1"/>
</dbReference>
<dbReference type="SUPFAM" id="SSF160240">
    <property type="entry name" value="Cation efflux protein cytoplasmic domain-like"/>
    <property type="match status" value="1"/>
</dbReference>
<evidence type="ECO:0000256" key="1">
    <source>
        <dbReference type="ARBA" id="ARBA00004141"/>
    </source>
</evidence>
<dbReference type="Pfam" id="PF01545">
    <property type="entry name" value="Cation_efflux"/>
    <property type="match status" value="1"/>
</dbReference>
<evidence type="ECO:0000259" key="9">
    <source>
        <dbReference type="Pfam" id="PF01545"/>
    </source>
</evidence>
<dbReference type="InterPro" id="IPR027470">
    <property type="entry name" value="Cation_efflux_CTD"/>
</dbReference>
<dbReference type="InterPro" id="IPR058533">
    <property type="entry name" value="Cation_efflux_TM"/>
</dbReference>
<proteinExistence type="inferred from homology"/>
<dbReference type="PANTHER" id="PTHR11562">
    <property type="entry name" value="CATION EFFLUX PROTEIN/ ZINC TRANSPORTER"/>
    <property type="match status" value="1"/>
</dbReference>
<evidence type="ECO:0000259" key="10">
    <source>
        <dbReference type="Pfam" id="PF16916"/>
    </source>
</evidence>
<dbReference type="KEGG" id="bana:BARAN1_1227"/>
<organism evidence="11 12">
    <name type="scientific">Candidatus Bipolaricaulis anaerobius</name>
    <dbReference type="NCBI Taxonomy" id="2026885"/>
    <lineage>
        <taxon>Bacteria</taxon>
        <taxon>Candidatus Bipolaricaulota</taxon>
        <taxon>Candidatus Bipolaricaulia</taxon>
        <taxon>Candidatus Bipolaricaulales</taxon>
        <taxon>Candidatus Bipolaricaulaceae</taxon>
        <taxon>Candidatus Bipolaricaulis</taxon>
    </lineage>
</organism>
<dbReference type="GO" id="GO:0005886">
    <property type="term" value="C:plasma membrane"/>
    <property type="evidence" value="ECO:0007669"/>
    <property type="project" value="TreeGrafter"/>
</dbReference>
<evidence type="ECO:0000256" key="5">
    <source>
        <dbReference type="ARBA" id="ARBA00022989"/>
    </source>
</evidence>
<dbReference type="PANTHER" id="PTHR11562:SF17">
    <property type="entry name" value="RE54080P-RELATED"/>
    <property type="match status" value="1"/>
</dbReference>
<dbReference type="GO" id="GO:0005385">
    <property type="term" value="F:zinc ion transmembrane transporter activity"/>
    <property type="evidence" value="ECO:0007669"/>
    <property type="project" value="TreeGrafter"/>
</dbReference>
<evidence type="ECO:0008006" key="13">
    <source>
        <dbReference type="Google" id="ProtNLM"/>
    </source>
</evidence>
<dbReference type="InterPro" id="IPR002524">
    <property type="entry name" value="Cation_efflux"/>
</dbReference>
<dbReference type="InterPro" id="IPR036837">
    <property type="entry name" value="Cation_efflux_CTD_sf"/>
</dbReference>
<dbReference type="SUPFAM" id="SSF161111">
    <property type="entry name" value="Cation efflux protein transmembrane domain-like"/>
    <property type="match status" value="1"/>
</dbReference>
<dbReference type="Gene3D" id="1.20.1510.10">
    <property type="entry name" value="Cation efflux protein transmembrane domain"/>
    <property type="match status" value="1"/>
</dbReference>
<feature type="transmembrane region" description="Helical" evidence="8">
    <location>
        <begin position="161"/>
        <end position="187"/>
    </location>
</feature>
<comment type="subcellular location">
    <subcellularLocation>
        <location evidence="1">Membrane</location>
        <topology evidence="1">Multi-pass membrane protein</topology>
    </subcellularLocation>
</comment>
<accession>A0A2X3L279</accession>